<evidence type="ECO:0000313" key="7">
    <source>
        <dbReference type="Proteomes" id="UP000236743"/>
    </source>
</evidence>
<sequence length="277" mass="29273">MISGTTKLIAHLGYPTESFRAPMIYNPYFEKHGIDAVVVPLGCKAQDYPAFLKLVFRLSNIHGALVTMPHKVTTIALLDEVLTTAEIAGSCNAIRLGPGGTLVGDMFDGEGFVRGVLRKGRTLAGARVLVVGAGGVGAAIAASLAKAGVSELALFDAHAPLAEALGERLRTHYPALTVTVGSNDPAGYDIVVNATPLGMKDGDPLPMDVERIAPSTFVGEVVMKQEITPFLAAARARGCDFQIGTDMLFEQIPAYLEFFGLPTTTADELRAVARIAY</sequence>
<dbReference type="Pfam" id="PF00899">
    <property type="entry name" value="ThiF"/>
    <property type="match status" value="1"/>
</dbReference>
<keyword evidence="2" id="KW-0560">Oxidoreductase</keyword>
<evidence type="ECO:0000259" key="5">
    <source>
        <dbReference type="Pfam" id="PF08501"/>
    </source>
</evidence>
<dbReference type="GO" id="GO:0019632">
    <property type="term" value="P:shikimate metabolic process"/>
    <property type="evidence" value="ECO:0007669"/>
    <property type="project" value="TreeGrafter"/>
</dbReference>
<dbReference type="SUPFAM" id="SSF53223">
    <property type="entry name" value="Aminoacid dehydrogenase-like, N-terminal domain"/>
    <property type="match status" value="1"/>
</dbReference>
<name>A0A1H6D733_9HYPH</name>
<evidence type="ECO:0000256" key="1">
    <source>
        <dbReference type="ARBA" id="ARBA00004871"/>
    </source>
</evidence>
<dbReference type="GO" id="GO:0004764">
    <property type="term" value="F:shikimate 3-dehydrogenase (NADP+) activity"/>
    <property type="evidence" value="ECO:0007669"/>
    <property type="project" value="InterPro"/>
</dbReference>
<dbReference type="InterPro" id="IPR036291">
    <property type="entry name" value="NAD(P)-bd_dom_sf"/>
</dbReference>
<dbReference type="InterPro" id="IPR022893">
    <property type="entry name" value="Shikimate_DH_fam"/>
</dbReference>
<dbReference type="Gene3D" id="3.40.50.10860">
    <property type="entry name" value="Leucine Dehydrogenase, chain A, domain 1"/>
    <property type="match status" value="1"/>
</dbReference>
<dbReference type="EMBL" id="FNUY01000017">
    <property type="protein sequence ID" value="SEG81071.1"/>
    <property type="molecule type" value="Genomic_DNA"/>
</dbReference>
<gene>
    <name evidence="6" type="ORF">SAMN04488115_11767</name>
</gene>
<dbReference type="InterPro" id="IPR046346">
    <property type="entry name" value="Aminoacid_DH-like_N_sf"/>
</dbReference>
<dbReference type="PANTHER" id="PTHR21089">
    <property type="entry name" value="SHIKIMATE DEHYDROGENASE"/>
    <property type="match status" value="1"/>
</dbReference>
<keyword evidence="3" id="KW-0057">Aromatic amino acid biosynthesis</keyword>
<evidence type="ECO:0000256" key="3">
    <source>
        <dbReference type="ARBA" id="ARBA00023141"/>
    </source>
</evidence>
<dbReference type="SUPFAM" id="SSF51735">
    <property type="entry name" value="NAD(P)-binding Rossmann-fold domains"/>
    <property type="match status" value="1"/>
</dbReference>
<evidence type="ECO:0000259" key="4">
    <source>
        <dbReference type="Pfam" id="PF00899"/>
    </source>
</evidence>
<proteinExistence type="predicted"/>
<accession>A0A1H6D733</accession>
<dbReference type="AlphaFoldDB" id="A0A1H6D733"/>
<evidence type="ECO:0000256" key="2">
    <source>
        <dbReference type="ARBA" id="ARBA00023002"/>
    </source>
</evidence>
<feature type="domain" description="Shikimate dehydrogenase substrate binding N-terminal" evidence="5">
    <location>
        <begin position="13"/>
        <end position="94"/>
    </location>
</feature>
<dbReference type="Proteomes" id="UP000236743">
    <property type="component" value="Unassembled WGS sequence"/>
</dbReference>
<dbReference type="Pfam" id="PF08501">
    <property type="entry name" value="Shikimate_dh_N"/>
    <property type="match status" value="1"/>
</dbReference>
<evidence type="ECO:0000313" key="6">
    <source>
        <dbReference type="EMBL" id="SEG81071.1"/>
    </source>
</evidence>
<dbReference type="RefSeq" id="WP_103875476.1">
    <property type="nucleotide sequence ID" value="NZ_FNUY01000017.1"/>
</dbReference>
<dbReference type="InterPro" id="IPR013708">
    <property type="entry name" value="Shikimate_DH-bd_N"/>
</dbReference>
<reference evidence="6 7" key="1">
    <citation type="submission" date="2016-10" db="EMBL/GenBank/DDBJ databases">
        <authorList>
            <person name="de Groot N.N."/>
        </authorList>
    </citation>
    <scope>NUCLEOTIDE SEQUENCE [LARGE SCALE GENOMIC DNA]</scope>
    <source>
        <strain evidence="6 7">DSM 26656</strain>
    </source>
</reference>
<keyword evidence="7" id="KW-1185">Reference proteome</keyword>
<keyword evidence="3" id="KW-0028">Amino-acid biosynthesis</keyword>
<dbReference type="GO" id="GO:0050661">
    <property type="term" value="F:NADP binding"/>
    <property type="evidence" value="ECO:0007669"/>
    <property type="project" value="TreeGrafter"/>
</dbReference>
<comment type="pathway">
    <text evidence="1">Metabolic intermediate biosynthesis; chorismate biosynthesis; chorismate from D-erythrose 4-phosphate and phosphoenolpyruvate: step 4/7.</text>
</comment>
<dbReference type="GO" id="GO:0009073">
    <property type="term" value="P:aromatic amino acid family biosynthetic process"/>
    <property type="evidence" value="ECO:0007669"/>
    <property type="project" value="UniProtKB-KW"/>
</dbReference>
<protein>
    <submittedName>
        <fullName evidence="6">Shikimate dehydrogenase</fullName>
    </submittedName>
</protein>
<organism evidence="6 7">
    <name type="scientific">Bosea lathyri</name>
    <dbReference type="NCBI Taxonomy" id="1036778"/>
    <lineage>
        <taxon>Bacteria</taxon>
        <taxon>Pseudomonadati</taxon>
        <taxon>Pseudomonadota</taxon>
        <taxon>Alphaproteobacteria</taxon>
        <taxon>Hyphomicrobiales</taxon>
        <taxon>Boseaceae</taxon>
        <taxon>Bosea</taxon>
    </lineage>
</organism>
<dbReference type="OrthoDB" id="7873617at2"/>
<dbReference type="InterPro" id="IPR000594">
    <property type="entry name" value="ThiF_NAD_FAD-bd"/>
</dbReference>
<feature type="domain" description="THIF-type NAD/FAD binding fold" evidence="4">
    <location>
        <begin position="122"/>
        <end position="156"/>
    </location>
</feature>
<dbReference type="Gene3D" id="3.40.50.720">
    <property type="entry name" value="NAD(P)-binding Rossmann-like Domain"/>
    <property type="match status" value="1"/>
</dbReference>
<dbReference type="GO" id="GO:0005829">
    <property type="term" value="C:cytosol"/>
    <property type="evidence" value="ECO:0007669"/>
    <property type="project" value="TreeGrafter"/>
</dbReference>
<dbReference type="PANTHER" id="PTHR21089:SF1">
    <property type="entry name" value="BIFUNCTIONAL 3-DEHYDROQUINATE DEHYDRATASE_SHIKIMATE DEHYDROGENASE, CHLOROPLASTIC"/>
    <property type="match status" value="1"/>
</dbReference>
<dbReference type="GO" id="GO:0009423">
    <property type="term" value="P:chorismate biosynthetic process"/>
    <property type="evidence" value="ECO:0007669"/>
    <property type="project" value="TreeGrafter"/>
</dbReference>